<dbReference type="AlphaFoldDB" id="A0A0C9QZW8"/>
<protein>
    <submittedName>
        <fullName evidence="2">MetH protein</fullName>
    </submittedName>
</protein>
<feature type="compositionally biased region" description="Polar residues" evidence="1">
    <location>
        <begin position="259"/>
        <end position="269"/>
    </location>
</feature>
<dbReference type="EMBL" id="GBYB01009344">
    <property type="protein sequence ID" value="JAG79111.1"/>
    <property type="molecule type" value="Transcribed_RNA"/>
</dbReference>
<proteinExistence type="predicted"/>
<feature type="region of interest" description="Disordered" evidence="1">
    <location>
        <begin position="247"/>
        <end position="269"/>
    </location>
</feature>
<gene>
    <name evidence="2" type="primary">metH</name>
    <name evidence="2" type="ORF">g.62135</name>
</gene>
<name>A0A0C9QZW8_9HYME</name>
<evidence type="ECO:0000313" key="2">
    <source>
        <dbReference type="EMBL" id="JAG79111.1"/>
    </source>
</evidence>
<accession>A0A0C9QZW8</accession>
<reference evidence="2" key="1">
    <citation type="submission" date="2015-01" db="EMBL/GenBank/DDBJ databases">
        <title>Transcriptome Assembly of Fopius arisanus.</title>
        <authorList>
            <person name="Geib S."/>
        </authorList>
    </citation>
    <scope>NUCLEOTIDE SEQUENCE</scope>
</reference>
<organism evidence="2">
    <name type="scientific">Fopius arisanus</name>
    <dbReference type="NCBI Taxonomy" id="64838"/>
    <lineage>
        <taxon>Eukaryota</taxon>
        <taxon>Metazoa</taxon>
        <taxon>Ecdysozoa</taxon>
        <taxon>Arthropoda</taxon>
        <taxon>Hexapoda</taxon>
        <taxon>Insecta</taxon>
        <taxon>Pterygota</taxon>
        <taxon>Neoptera</taxon>
        <taxon>Endopterygota</taxon>
        <taxon>Hymenoptera</taxon>
        <taxon>Apocrita</taxon>
        <taxon>Ichneumonoidea</taxon>
        <taxon>Braconidae</taxon>
        <taxon>Opiinae</taxon>
        <taxon>Fopius</taxon>
    </lineage>
</organism>
<feature type="non-terminal residue" evidence="2">
    <location>
        <position position="1"/>
    </location>
</feature>
<evidence type="ECO:0000256" key="1">
    <source>
        <dbReference type="SAM" id="MobiDB-lite"/>
    </source>
</evidence>
<sequence length="269" mass="29989">RLHKHPQTFGALEMDKIQLLVTICIWAMGAIECVNVSSKIAFEPEKRSLSLTSYASKPDLIEFMDLSSVAEPPSASQQFNSLPQMSTVLQPQKLDKSRSSYDSTPNEIPSTCIHLDDSPVKKSLENCQNGLCDVSSSSRRDSEGNIITTITFSIITKTRDIRVEDIPVIDGFRGIHPDRTPSVNFQNIPDFSRYDPQSHKQVPGNFVPSFGPPKNHFVRPQTNPYYSNGFARGGVPRGQNSWMTRGDFIDDKIHPPFSKTASNTEAGMR</sequence>